<evidence type="ECO:0000313" key="1">
    <source>
        <dbReference type="EMBL" id="GGE27196.1"/>
    </source>
</evidence>
<keyword evidence="2" id="KW-1185">Reference proteome</keyword>
<dbReference type="Proteomes" id="UP000599179">
    <property type="component" value="Unassembled WGS sequence"/>
</dbReference>
<dbReference type="EMBL" id="BMGM01000002">
    <property type="protein sequence ID" value="GGE27196.1"/>
    <property type="molecule type" value="Genomic_DNA"/>
</dbReference>
<comment type="caution">
    <text evidence="1">The sequence shown here is derived from an EMBL/GenBank/DDBJ whole genome shotgun (WGS) entry which is preliminary data.</text>
</comment>
<reference evidence="2" key="1">
    <citation type="journal article" date="2019" name="Int. J. Syst. Evol. Microbiol.">
        <title>The Global Catalogue of Microorganisms (GCM) 10K type strain sequencing project: providing services to taxonomists for standard genome sequencing and annotation.</title>
        <authorList>
            <consortium name="The Broad Institute Genomics Platform"/>
            <consortium name="The Broad Institute Genome Sequencing Center for Infectious Disease"/>
            <person name="Wu L."/>
            <person name="Ma J."/>
        </authorList>
    </citation>
    <scope>NUCLEOTIDE SEQUENCE [LARGE SCALE GENOMIC DNA]</scope>
    <source>
        <strain evidence="2">CGMCC 1.12931</strain>
    </source>
</reference>
<evidence type="ECO:0000313" key="2">
    <source>
        <dbReference type="Proteomes" id="UP000599179"/>
    </source>
</evidence>
<sequence length="215" mass="24765">MMKKLLQTTFLLGCMFQLNSQILSEEVYYPQPLETEPCYYTSYSLNTNGEIETLQTEAVMVEEWTTPLRGRIIDFTLLKADDNLILLVEIHEDAQEVLQPICFGSKTKITFELSNGKKVTLPQFGPKRCGYVNIADDESPYYNITNLGYFLISENAANKLLTSETYLGSINSNNYNLDFVFKSEIYDEVNEMMIYPELYFLSELQCMLNPILPKD</sequence>
<accession>A0ABQ1SC83</accession>
<gene>
    <name evidence="1" type="ORF">GCM10010832_04940</name>
</gene>
<proteinExistence type="predicted"/>
<name>A0ABQ1SC83_9FLAO</name>
<organism evidence="1 2">
    <name type="scientific">Psychroflexus planctonicus</name>
    <dbReference type="NCBI Taxonomy" id="1526575"/>
    <lineage>
        <taxon>Bacteria</taxon>
        <taxon>Pseudomonadati</taxon>
        <taxon>Bacteroidota</taxon>
        <taxon>Flavobacteriia</taxon>
        <taxon>Flavobacteriales</taxon>
        <taxon>Flavobacteriaceae</taxon>
        <taxon>Psychroflexus</taxon>
    </lineage>
</organism>
<protein>
    <submittedName>
        <fullName evidence="1">Uncharacterized protein</fullName>
    </submittedName>
</protein>